<accession>A0ABZ1DXV2</accession>
<keyword evidence="2" id="KW-0482">Metalloprotease</keyword>
<sequence>MALSSKMRFAGKAPAKAEQRFVTLRDLPDVQIKLHNNARARRYGLRVSRSGGAVTLTIPARGTEKDALEFALAHQDWLREAVARLPPVTRIRYGASILYEGTEVQLVPGQGRLPVQEGQMLFVPGPEDRMARKLESFLRHHARRRLQVATEQYAAQIGQSFSAITLRDTRSRWGSCSSKGALSYSWRLIMAPPEVLDYVAAHEVAHLVEMNHSPAFWAIVEKLRPDWRAERRWLRDEGGRLHATHFRD</sequence>
<dbReference type="Gene3D" id="3.30.2010.10">
    <property type="entry name" value="Metalloproteases ('zincins'), catalytic domain"/>
    <property type="match status" value="1"/>
</dbReference>
<dbReference type="InterPro" id="IPR053136">
    <property type="entry name" value="UTP_pyrophosphatase-like"/>
</dbReference>
<name>A0ABZ1DXV2_9RHOB</name>
<dbReference type="EC" id="3.4.-.-" evidence="2"/>
<keyword evidence="3" id="KW-1185">Reference proteome</keyword>
<dbReference type="PANTHER" id="PTHR30399">
    <property type="entry name" value="UNCHARACTERIZED PROTEIN YGJP"/>
    <property type="match status" value="1"/>
</dbReference>
<dbReference type="GO" id="GO:0008237">
    <property type="term" value="F:metallopeptidase activity"/>
    <property type="evidence" value="ECO:0007669"/>
    <property type="project" value="UniProtKB-KW"/>
</dbReference>
<evidence type="ECO:0000313" key="2">
    <source>
        <dbReference type="EMBL" id="WRY32694.1"/>
    </source>
</evidence>
<dbReference type="Proteomes" id="UP001623290">
    <property type="component" value="Chromosome"/>
</dbReference>
<dbReference type="RefSeq" id="WP_406720266.1">
    <property type="nucleotide sequence ID" value="NZ_CP135443.1"/>
</dbReference>
<protein>
    <submittedName>
        <fullName evidence="2">SprT family zinc-dependent metalloprotease</fullName>
        <ecNumber evidence="2">3.4.-.-</ecNumber>
    </submittedName>
</protein>
<evidence type="ECO:0000313" key="3">
    <source>
        <dbReference type="Proteomes" id="UP001623290"/>
    </source>
</evidence>
<evidence type="ECO:0000259" key="1">
    <source>
        <dbReference type="Pfam" id="PF01863"/>
    </source>
</evidence>
<dbReference type="CDD" id="cd07344">
    <property type="entry name" value="M48_yhfN_like"/>
    <property type="match status" value="1"/>
</dbReference>
<dbReference type="InterPro" id="IPR002725">
    <property type="entry name" value="YgjP-like_metallopeptidase"/>
</dbReference>
<gene>
    <name evidence="2" type="ORF">RPE78_08185</name>
</gene>
<dbReference type="PANTHER" id="PTHR30399:SF1">
    <property type="entry name" value="UTP PYROPHOSPHATASE"/>
    <property type="match status" value="1"/>
</dbReference>
<dbReference type="Pfam" id="PF01863">
    <property type="entry name" value="YgjP-like"/>
    <property type="match status" value="1"/>
</dbReference>
<reference evidence="2 3" key="1">
    <citation type="submission" date="2023-09" db="EMBL/GenBank/DDBJ databases">
        <title>Thioclava shenzhenensis sp. nov., a multidrug resistant bacteria-antagonizing species isolated from coastal seawater.</title>
        <authorList>
            <person name="Long M."/>
        </authorList>
    </citation>
    <scope>NUCLEOTIDE SEQUENCE [LARGE SCALE GENOMIC DNA]</scope>
    <source>
        <strain evidence="2 3">FTW29</strain>
    </source>
</reference>
<organism evidence="2 3">
    <name type="scientific">Thioclava litoralis</name>
    <dbReference type="NCBI Taxonomy" id="3076557"/>
    <lineage>
        <taxon>Bacteria</taxon>
        <taxon>Pseudomonadati</taxon>
        <taxon>Pseudomonadota</taxon>
        <taxon>Alphaproteobacteria</taxon>
        <taxon>Rhodobacterales</taxon>
        <taxon>Paracoccaceae</taxon>
        <taxon>Thioclava</taxon>
    </lineage>
</organism>
<dbReference type="EMBL" id="CP135443">
    <property type="protein sequence ID" value="WRY32694.1"/>
    <property type="molecule type" value="Genomic_DNA"/>
</dbReference>
<keyword evidence="2" id="KW-0378">Hydrolase</keyword>
<proteinExistence type="predicted"/>
<keyword evidence="2" id="KW-0645">Protease</keyword>
<feature type="domain" description="YgjP-like metallopeptidase" evidence="1">
    <location>
        <begin position="42"/>
        <end position="236"/>
    </location>
</feature>